<evidence type="ECO:0000313" key="3">
    <source>
        <dbReference type="Proteomes" id="UP001156882"/>
    </source>
</evidence>
<name>A0ABQ6CGN0_9HYPH</name>
<feature type="chain" id="PRO_5047088533" evidence="1">
    <location>
        <begin position="29"/>
        <end position="160"/>
    </location>
</feature>
<reference evidence="3" key="1">
    <citation type="journal article" date="2019" name="Int. J. Syst. Evol. Microbiol.">
        <title>The Global Catalogue of Microorganisms (GCM) 10K type strain sequencing project: providing services to taxonomists for standard genome sequencing and annotation.</title>
        <authorList>
            <consortium name="The Broad Institute Genomics Platform"/>
            <consortium name="The Broad Institute Genome Sequencing Center for Infectious Disease"/>
            <person name="Wu L."/>
            <person name="Ma J."/>
        </authorList>
    </citation>
    <scope>NUCLEOTIDE SEQUENCE [LARGE SCALE GENOMIC DNA]</scope>
    <source>
        <strain evidence="3">NBRC 101365</strain>
    </source>
</reference>
<dbReference type="Proteomes" id="UP001156882">
    <property type="component" value="Unassembled WGS sequence"/>
</dbReference>
<evidence type="ECO:0000256" key="1">
    <source>
        <dbReference type="SAM" id="SignalP"/>
    </source>
</evidence>
<gene>
    <name evidence="2" type="ORF">GCM10007874_25190</name>
</gene>
<sequence length="160" mass="17007">MTTGMIARRAFLAFGASLMLAGCATSYADVASLPVIRAVHVSGGGNLWLQTMPPFVQRNLIKQLGPRYQPGAKGGAILTVQLTDISFPTDSDAGIISWDSVDTLDGRITLTSSSGAVLRSFPLFSSTTSVDAAAEVPMPTPRRYDWLASSYAHWVLSKLG</sequence>
<proteinExistence type="predicted"/>
<feature type="signal peptide" evidence="1">
    <location>
        <begin position="1"/>
        <end position="28"/>
    </location>
</feature>
<keyword evidence="3" id="KW-1185">Reference proteome</keyword>
<dbReference type="RefSeq" id="WP_284312454.1">
    <property type="nucleotide sequence ID" value="NZ_BSPC01000023.1"/>
</dbReference>
<organism evidence="2 3">
    <name type="scientific">Labrys miyagiensis</name>
    <dbReference type="NCBI Taxonomy" id="346912"/>
    <lineage>
        <taxon>Bacteria</taxon>
        <taxon>Pseudomonadati</taxon>
        <taxon>Pseudomonadota</taxon>
        <taxon>Alphaproteobacteria</taxon>
        <taxon>Hyphomicrobiales</taxon>
        <taxon>Xanthobacteraceae</taxon>
        <taxon>Labrys</taxon>
    </lineage>
</organism>
<comment type="caution">
    <text evidence="2">The sequence shown here is derived from an EMBL/GenBank/DDBJ whole genome shotgun (WGS) entry which is preliminary data.</text>
</comment>
<keyword evidence="1" id="KW-0732">Signal</keyword>
<accession>A0ABQ6CGN0</accession>
<dbReference type="EMBL" id="BSPC01000023">
    <property type="protein sequence ID" value="GLS19502.1"/>
    <property type="molecule type" value="Genomic_DNA"/>
</dbReference>
<protein>
    <submittedName>
        <fullName evidence="2">Uncharacterized protein</fullName>
    </submittedName>
</protein>
<evidence type="ECO:0000313" key="2">
    <source>
        <dbReference type="EMBL" id="GLS19502.1"/>
    </source>
</evidence>